<dbReference type="InterPro" id="IPR016032">
    <property type="entry name" value="Sig_transdc_resp-reg_C-effctor"/>
</dbReference>
<dbReference type="GO" id="GO:0003677">
    <property type="term" value="F:DNA binding"/>
    <property type="evidence" value="ECO:0007669"/>
    <property type="project" value="UniProtKB-UniRule"/>
</dbReference>
<feature type="domain" description="OmpR/PhoB-type" evidence="3">
    <location>
        <begin position="44"/>
        <end position="142"/>
    </location>
</feature>
<dbReference type="Pfam" id="PF00486">
    <property type="entry name" value="Trans_reg_C"/>
    <property type="match status" value="1"/>
</dbReference>
<dbReference type="GO" id="GO:0000160">
    <property type="term" value="P:phosphorelay signal transduction system"/>
    <property type="evidence" value="ECO:0007669"/>
    <property type="project" value="InterPro"/>
</dbReference>
<dbReference type="SUPFAM" id="SSF46894">
    <property type="entry name" value="C-terminal effector domain of the bipartite response regulators"/>
    <property type="match status" value="1"/>
</dbReference>
<dbReference type="Gene3D" id="1.25.40.10">
    <property type="entry name" value="Tetratricopeptide repeat domain"/>
    <property type="match status" value="1"/>
</dbReference>
<reference evidence="4 5" key="1">
    <citation type="submission" date="2019-11" db="EMBL/GenBank/DDBJ databases">
        <title>Pseudooceanicola pacifica sp. nov., isolated from deep-sea sediment of the Pacific Ocean.</title>
        <authorList>
            <person name="Lyu L."/>
        </authorList>
    </citation>
    <scope>NUCLEOTIDE SEQUENCE [LARGE SCALE GENOMIC DNA]</scope>
    <source>
        <strain evidence="4 5">216_PA32_1</strain>
    </source>
</reference>
<dbReference type="InterPro" id="IPR011990">
    <property type="entry name" value="TPR-like_helical_dom_sf"/>
</dbReference>
<accession>A0A844W1R0</accession>
<dbReference type="SUPFAM" id="SSF48452">
    <property type="entry name" value="TPR-like"/>
    <property type="match status" value="1"/>
</dbReference>
<dbReference type="CDD" id="cd00383">
    <property type="entry name" value="trans_reg_C"/>
    <property type="match status" value="1"/>
</dbReference>
<evidence type="ECO:0000313" key="4">
    <source>
        <dbReference type="EMBL" id="MWB78066.1"/>
    </source>
</evidence>
<organism evidence="4 5">
    <name type="scientific">Pseudooceanicola pacificus</name>
    <dbReference type="NCBI Taxonomy" id="2676438"/>
    <lineage>
        <taxon>Bacteria</taxon>
        <taxon>Pseudomonadati</taxon>
        <taxon>Pseudomonadota</taxon>
        <taxon>Alphaproteobacteria</taxon>
        <taxon>Rhodobacterales</taxon>
        <taxon>Paracoccaceae</taxon>
        <taxon>Pseudooceanicola</taxon>
    </lineage>
</organism>
<keyword evidence="1 2" id="KW-0238">DNA-binding</keyword>
<keyword evidence="5" id="KW-1185">Reference proteome</keyword>
<protein>
    <submittedName>
        <fullName evidence="4">Transcriptional regulator</fullName>
    </submittedName>
</protein>
<name>A0A844W1R0_9RHOB</name>
<dbReference type="PROSITE" id="PS51755">
    <property type="entry name" value="OMPR_PHOB"/>
    <property type="match status" value="1"/>
</dbReference>
<dbReference type="AlphaFoldDB" id="A0A844W1R0"/>
<dbReference type="InterPro" id="IPR036388">
    <property type="entry name" value="WH-like_DNA-bd_sf"/>
</dbReference>
<evidence type="ECO:0000313" key="5">
    <source>
        <dbReference type="Proteomes" id="UP000443843"/>
    </source>
</evidence>
<evidence type="ECO:0000256" key="1">
    <source>
        <dbReference type="ARBA" id="ARBA00023125"/>
    </source>
</evidence>
<dbReference type="Proteomes" id="UP000443843">
    <property type="component" value="Unassembled WGS sequence"/>
</dbReference>
<dbReference type="GO" id="GO:0006355">
    <property type="term" value="P:regulation of DNA-templated transcription"/>
    <property type="evidence" value="ECO:0007669"/>
    <property type="project" value="InterPro"/>
</dbReference>
<evidence type="ECO:0000259" key="3">
    <source>
        <dbReference type="PROSITE" id="PS51755"/>
    </source>
</evidence>
<dbReference type="InterPro" id="IPR001867">
    <property type="entry name" value="OmpR/PhoB-type_DNA-bd"/>
</dbReference>
<dbReference type="Gene3D" id="1.10.10.10">
    <property type="entry name" value="Winged helix-like DNA-binding domain superfamily/Winged helix DNA-binding domain"/>
    <property type="match status" value="1"/>
</dbReference>
<sequence>MRFLAVPWPVGPCDETVLNRSALVRLARSWEDRGKSLRYCRDTRLKYRFDDFTLDLAAGELRNRETVVAADQLTFLVLAYLVENADRLIPKEELVEKVWNGRFISDSAISSAIKSVRKAIGDSGSAQRLVRTVHGRGFRFVGDVQVAAVPAMVMSDVPASPESAPLPPPKDNRPAIAILPFTPIGLDGPYSAIPDALPAELIATLSRLHWLKVIARGSSFRFRSDAADIEAIGAALGVGYILSGAVEMFDWKISLTIELTDARSGHVVWAERLSGGIEDIHALRENVVGLVTSVLELQVSRNEADIARLRGPEAFDAWALYHTGILHMYRFNQADNALADVYFGRSLALDPNFARAYGARSFTRFQAAFLRYGSDRDRAIADARAHAEAGLALDPDDPFVNFNYGRSHWLTGDPEAGQAWIGRATALSPSFAQGHYAHGWADVMAGKGESAIGDLSRSMALSPLDPFRYGMESATGLAHFHVDDLDSAADWAVRGARQPGAHYLIAAVASALCEIAGQGNEAAYWAGQTRLRRPDASIDHFFAAFPFENEDRRQALRQALLAHGFR</sequence>
<comment type="caution">
    <text evidence="4">The sequence shown here is derived from an EMBL/GenBank/DDBJ whole genome shotgun (WGS) entry which is preliminary data.</text>
</comment>
<dbReference type="EMBL" id="WNXQ01000004">
    <property type="protein sequence ID" value="MWB78066.1"/>
    <property type="molecule type" value="Genomic_DNA"/>
</dbReference>
<feature type="DNA-binding region" description="OmpR/PhoB-type" evidence="2">
    <location>
        <begin position="44"/>
        <end position="142"/>
    </location>
</feature>
<proteinExistence type="predicted"/>
<dbReference type="SMART" id="SM00862">
    <property type="entry name" value="Trans_reg_C"/>
    <property type="match status" value="1"/>
</dbReference>
<gene>
    <name evidence="4" type="ORF">GLS40_08535</name>
</gene>
<evidence type="ECO:0000256" key="2">
    <source>
        <dbReference type="PROSITE-ProRule" id="PRU01091"/>
    </source>
</evidence>